<reference evidence="3" key="1">
    <citation type="submission" date="2023-09" db="EMBL/GenBank/DDBJ databases">
        <title>Description of first Herbaspirillum huttiense subsp. nephrolepsisexaltata and Herbaspirillum huttiense subsp. lycopersicon.</title>
        <authorList>
            <person name="Poudel M."/>
            <person name="Sharma A."/>
            <person name="Goss E."/>
            <person name="Tapia J.H."/>
            <person name="Harmon C.M."/>
            <person name="Jones J.B."/>
        </authorList>
    </citation>
    <scope>NUCLEOTIDE SEQUENCE</scope>
    <source>
        <strain evidence="3">SE1</strain>
    </source>
</reference>
<keyword evidence="4" id="KW-1185">Reference proteome</keyword>
<feature type="transmembrane region" description="Helical" evidence="1">
    <location>
        <begin position="72"/>
        <end position="89"/>
    </location>
</feature>
<feature type="transmembrane region" description="Helical" evidence="1">
    <location>
        <begin position="7"/>
        <end position="26"/>
    </location>
</feature>
<feature type="domain" description="Acyltransferase 3" evidence="2">
    <location>
        <begin position="7"/>
        <end position="306"/>
    </location>
</feature>
<proteinExistence type="predicted"/>
<feature type="transmembrane region" description="Helical" evidence="1">
    <location>
        <begin position="126"/>
        <end position="146"/>
    </location>
</feature>
<dbReference type="PANTHER" id="PTHR23028">
    <property type="entry name" value="ACETYLTRANSFERASE"/>
    <property type="match status" value="1"/>
</dbReference>
<dbReference type="Proteomes" id="UP001246576">
    <property type="component" value="Unassembled WGS sequence"/>
</dbReference>
<gene>
    <name evidence="3" type="ORF">RI048_16115</name>
</gene>
<organism evidence="3 4">
    <name type="scientific">Herbaspirillum huttiense subsp. lycopersici</name>
    <dbReference type="NCBI Taxonomy" id="3074428"/>
    <lineage>
        <taxon>Bacteria</taxon>
        <taxon>Pseudomonadati</taxon>
        <taxon>Pseudomonadota</taxon>
        <taxon>Betaproteobacteria</taxon>
        <taxon>Burkholderiales</taxon>
        <taxon>Oxalobacteraceae</taxon>
        <taxon>Herbaspirillum</taxon>
    </lineage>
</organism>
<keyword evidence="1" id="KW-0472">Membrane</keyword>
<feature type="transmembrane region" description="Helical" evidence="1">
    <location>
        <begin position="231"/>
        <end position="251"/>
    </location>
</feature>
<evidence type="ECO:0000313" key="3">
    <source>
        <dbReference type="EMBL" id="MDR9849759.1"/>
    </source>
</evidence>
<accession>A0ABU2ENL8</accession>
<dbReference type="InterPro" id="IPR002656">
    <property type="entry name" value="Acyl_transf_3_dom"/>
</dbReference>
<feature type="transmembrane region" description="Helical" evidence="1">
    <location>
        <begin position="32"/>
        <end position="51"/>
    </location>
</feature>
<keyword evidence="1" id="KW-0812">Transmembrane</keyword>
<dbReference type="EMBL" id="JAVLSJ010000008">
    <property type="protein sequence ID" value="MDR9849759.1"/>
    <property type="molecule type" value="Genomic_DNA"/>
</dbReference>
<dbReference type="InterPro" id="IPR050879">
    <property type="entry name" value="Acyltransferase_3"/>
</dbReference>
<evidence type="ECO:0000313" key="4">
    <source>
        <dbReference type="Proteomes" id="UP001246576"/>
    </source>
</evidence>
<keyword evidence="3" id="KW-0808">Transferase</keyword>
<feature type="transmembrane region" description="Helical" evidence="1">
    <location>
        <begin position="288"/>
        <end position="309"/>
    </location>
</feature>
<dbReference type="RefSeq" id="WP_039789341.1">
    <property type="nucleotide sequence ID" value="NZ_JAVLSJ010000008.1"/>
</dbReference>
<name>A0ABU2ENL8_9BURK</name>
<keyword evidence="1" id="KW-1133">Transmembrane helix</keyword>
<dbReference type="Pfam" id="PF01757">
    <property type="entry name" value="Acyl_transf_3"/>
    <property type="match status" value="1"/>
</dbReference>
<feature type="transmembrane region" description="Helical" evidence="1">
    <location>
        <begin position="263"/>
        <end position="282"/>
    </location>
</feature>
<dbReference type="GO" id="GO:0016746">
    <property type="term" value="F:acyltransferase activity"/>
    <property type="evidence" value="ECO:0007669"/>
    <property type="project" value="UniProtKB-KW"/>
</dbReference>
<evidence type="ECO:0000256" key="1">
    <source>
        <dbReference type="SAM" id="Phobius"/>
    </source>
</evidence>
<dbReference type="EC" id="2.3.-.-" evidence="3"/>
<evidence type="ECO:0000259" key="2">
    <source>
        <dbReference type="Pfam" id="PF01757"/>
    </source>
</evidence>
<feature type="transmembrane region" description="Helical" evidence="1">
    <location>
        <begin position="153"/>
        <end position="172"/>
    </location>
</feature>
<keyword evidence="3" id="KW-0012">Acyltransferase</keyword>
<protein>
    <submittedName>
        <fullName evidence="3">Acyltransferase</fullName>
        <ecNumber evidence="3">2.3.-.-</ecNumber>
    </submittedName>
</protein>
<comment type="caution">
    <text evidence="3">The sequence shown here is derived from an EMBL/GenBank/DDBJ whole genome shotgun (WGS) entry which is preliminary data.</text>
</comment>
<sequence>MKVGLGTWRFLLAVLVAISHLWEGMIHGPAAYAVWGFFILSGYLMTHVLCFKYGHEEGGLRDYAFNRFLRIYPAYAVAVVAGAATLYILPRIGVLPSALNPQFVRPHGALEWLSNAFLLPIPTPGLFVPVAGALAVEIGAYVLMPLMAMNRSAAWLAFILSAALNVKYGFGLETFGDRYSGFLTCFMAFAAGTLLSQYREPLSRLRAPWLSLLAWGLHCLVWLRFPYWPWTYGLYVSLLLSAWVVLSLAPSKPGWLDQFLGDLSYPVYLFHTTAAIWLVAAGMQMRSFPFFCVAFVITLLVSWLVIRLVDRPLAGLKKKRIERMKQA</sequence>